<evidence type="ECO:0000313" key="3">
    <source>
        <dbReference type="Proteomes" id="UP000028761"/>
    </source>
</evidence>
<dbReference type="PANTHER" id="PTHR12138">
    <property type="entry name" value="PRIMATE-EXPANDED PROTEIN FAMILY"/>
    <property type="match status" value="1"/>
</dbReference>
<protein>
    <recommendedName>
        <fullName evidence="4">Secreted protein</fullName>
    </recommendedName>
</protein>
<name>A0A8I5NRY4_PAPAN</name>
<sequence length="83" mass="9168">MGTEFLSCFLFLFLFWRWSLALLPRLEFSSVISAHCNLRLPGSSDSCASASRVAGITSVHHHAQLIFALLVETGVSPCWPGWS</sequence>
<organism evidence="2 3">
    <name type="scientific">Papio anubis</name>
    <name type="common">Olive baboon</name>
    <dbReference type="NCBI Taxonomy" id="9555"/>
    <lineage>
        <taxon>Eukaryota</taxon>
        <taxon>Metazoa</taxon>
        <taxon>Chordata</taxon>
        <taxon>Craniata</taxon>
        <taxon>Vertebrata</taxon>
        <taxon>Euteleostomi</taxon>
        <taxon>Mammalia</taxon>
        <taxon>Eutheria</taxon>
        <taxon>Euarchontoglires</taxon>
        <taxon>Primates</taxon>
        <taxon>Haplorrhini</taxon>
        <taxon>Catarrhini</taxon>
        <taxon>Cercopithecidae</taxon>
        <taxon>Cercopithecinae</taxon>
        <taxon>Papio</taxon>
    </lineage>
</organism>
<proteinExistence type="predicted"/>
<reference evidence="2 3" key="1">
    <citation type="submission" date="2012-03" db="EMBL/GenBank/DDBJ databases">
        <title>Whole Genome Assembly of Papio anubis.</title>
        <authorList>
            <person name="Liu Y.L."/>
            <person name="Abraham K.A."/>
            <person name="Akbar H.A."/>
            <person name="Ali S.A."/>
            <person name="Anosike U.A."/>
            <person name="Aqrawi P.A."/>
            <person name="Arias F.A."/>
            <person name="Attaway T.A."/>
            <person name="Awwad R.A."/>
            <person name="Babu C.B."/>
            <person name="Bandaranaike D.B."/>
            <person name="Battles P.B."/>
            <person name="Bell A.B."/>
            <person name="Beltran B.B."/>
            <person name="Berhane-Mersha D.B."/>
            <person name="Bess C.B."/>
            <person name="Bickham C.B."/>
            <person name="Bolden T.B."/>
            <person name="Carter K.C."/>
            <person name="Chau D.C."/>
            <person name="Chavez A.C."/>
            <person name="Clerc-Blankenburg K.C."/>
            <person name="Coyle M.C."/>
            <person name="Dao M.D."/>
            <person name="Davila M.L.D."/>
            <person name="Davy-Carroll L.D."/>
            <person name="Denson S.D."/>
            <person name="Dinh H.D."/>
            <person name="Fernandez S.F."/>
            <person name="Fernando P.F."/>
            <person name="Forbes L.F."/>
            <person name="Francis C.F."/>
            <person name="Francisco L.F."/>
            <person name="Fu Q.F."/>
            <person name="Garcia-Iii R.G."/>
            <person name="Garrett T.G."/>
            <person name="Gross S.G."/>
            <person name="Gubbala S.G."/>
            <person name="Hirani K.H."/>
            <person name="Hogues M.H."/>
            <person name="Hollins B.H."/>
            <person name="Jackson L.J."/>
            <person name="Javaid M.J."/>
            <person name="Jhangiani S.J."/>
            <person name="Johnson A.J."/>
            <person name="Johnson B.J."/>
            <person name="Jones J.J."/>
            <person name="Joshi V.J."/>
            <person name="Kalu J.K."/>
            <person name="Khan N.K."/>
            <person name="Korchina V.K."/>
            <person name="Kovar C.K."/>
            <person name="Lago L.L."/>
            <person name="Lara F.L."/>
            <person name="Le T.-K.L."/>
            <person name="Lee S.L."/>
            <person name="Legall-Iii F.L."/>
            <person name="Lemon S.L."/>
            <person name="Liu J.L."/>
            <person name="Liu Y.-S.L."/>
            <person name="Liyanage D.L."/>
            <person name="Lopez J.L."/>
            <person name="Lorensuhewa L.L."/>
            <person name="Mata R.M."/>
            <person name="Mathew T.M."/>
            <person name="Mercado C.M."/>
            <person name="Mercado I.M."/>
            <person name="Morales K.M."/>
            <person name="Morgan M.M."/>
            <person name="Munidasa M.M."/>
            <person name="Ngo D.N."/>
            <person name="Nguyen L.N."/>
            <person name="Nguyen T.N."/>
            <person name="Nguyen N.N."/>
            <person name="Obregon M.O."/>
            <person name="Okwuonu G.O."/>
            <person name="Ongeri F.O."/>
            <person name="Onwere C.O."/>
            <person name="Osifeso I.O."/>
            <person name="Parra A.P."/>
            <person name="Patil S.P."/>
            <person name="Perez A.P."/>
            <person name="Perez Y.P."/>
            <person name="Pham C.P."/>
            <person name="Pu L.-L.P."/>
            <person name="Puazo M.P."/>
            <person name="Quiroz J.Q."/>
            <person name="Rouhana J.R."/>
            <person name="Ruiz M.R."/>
            <person name="Ruiz S.-J.R."/>
            <person name="Saada N.S."/>
            <person name="Santibanez J.S."/>
            <person name="Scheel M.S."/>
            <person name="Schneider B.S."/>
            <person name="Simmons D.S."/>
            <person name="Sisson I.S."/>
            <person name="Tang L.-Y.T."/>
            <person name="Thornton R.T."/>
            <person name="Tisius J.T."/>
            <person name="Toledanes G.T."/>
            <person name="Trejos Z.T."/>
            <person name="Usmani K.U."/>
            <person name="Varghese R.V."/>
            <person name="Vattathil S.V."/>
            <person name="Vee V.V."/>
            <person name="Walker D.W."/>
            <person name="Weissenberger G.W."/>
            <person name="White C.W."/>
            <person name="Williams A.W."/>
            <person name="Woodworth J.W."/>
            <person name="Wright R.W."/>
            <person name="Zhu Y.Z."/>
            <person name="Han Y.H."/>
            <person name="Newsham I.N."/>
            <person name="Nazareth L.N."/>
            <person name="Worley K.W."/>
            <person name="Muzny D.M."/>
            <person name="Rogers J.R."/>
            <person name="Gibbs R.G."/>
        </authorList>
    </citation>
    <scope>NUCLEOTIDE SEQUENCE [LARGE SCALE GENOMIC DNA]</scope>
</reference>
<keyword evidence="3" id="KW-1185">Reference proteome</keyword>
<dbReference type="Proteomes" id="UP000028761">
    <property type="component" value="Chromosome 19"/>
</dbReference>
<dbReference type="GeneTree" id="ENSGT01150000286943"/>
<reference evidence="2" key="3">
    <citation type="submission" date="2025-09" db="UniProtKB">
        <authorList>
            <consortium name="Ensembl"/>
        </authorList>
    </citation>
    <scope>IDENTIFICATION</scope>
</reference>
<accession>A0A8I5NRY4</accession>
<reference evidence="2" key="2">
    <citation type="submission" date="2025-08" db="UniProtKB">
        <authorList>
            <consortium name="Ensembl"/>
        </authorList>
    </citation>
    <scope>IDENTIFICATION</scope>
</reference>
<evidence type="ECO:0000313" key="2">
    <source>
        <dbReference type="Ensembl" id="ENSPANP00000053882.1"/>
    </source>
</evidence>
<dbReference type="AlphaFoldDB" id="A0A8I5NRY4"/>
<dbReference type="PANTHER" id="PTHR12138:SF162">
    <property type="entry name" value="CHROMOSOME UNDETERMINED SCAFFOLD_275, WHOLE GENOME SHOTGUN SEQUENCE"/>
    <property type="match status" value="1"/>
</dbReference>
<evidence type="ECO:0000256" key="1">
    <source>
        <dbReference type="SAM" id="SignalP"/>
    </source>
</evidence>
<evidence type="ECO:0008006" key="4">
    <source>
        <dbReference type="Google" id="ProtNLM"/>
    </source>
</evidence>
<keyword evidence="1" id="KW-0732">Signal</keyword>
<feature type="chain" id="PRO_5035298039" description="Secreted protein" evidence="1">
    <location>
        <begin position="22"/>
        <end position="83"/>
    </location>
</feature>
<dbReference type="Ensembl" id="ENSPANT00000075623.1">
    <property type="protein sequence ID" value="ENSPANP00000053882.1"/>
    <property type="gene ID" value="ENSPANG00000043685.1"/>
</dbReference>
<feature type="signal peptide" evidence="1">
    <location>
        <begin position="1"/>
        <end position="21"/>
    </location>
</feature>